<feature type="transmembrane region" description="Helical" evidence="10">
    <location>
        <begin position="197"/>
        <end position="218"/>
    </location>
</feature>
<keyword evidence="7 8" id="KW-0407">Ion channel</keyword>
<evidence type="ECO:0000313" key="12">
    <source>
        <dbReference type="Proteomes" id="UP001165740"/>
    </source>
</evidence>
<accession>A0A9W2YEK4</accession>
<dbReference type="SUPFAM" id="SSF81324">
    <property type="entry name" value="Voltage-gated potassium channels"/>
    <property type="match status" value="2"/>
</dbReference>
<keyword evidence="6 10" id="KW-0472">Membrane</keyword>
<dbReference type="OMA" id="FIFRIWE"/>
<name>A0A9W2YEK4_BIOGL</name>
<dbReference type="GO" id="GO:0030322">
    <property type="term" value="P:stabilization of membrane potential"/>
    <property type="evidence" value="ECO:0007669"/>
    <property type="project" value="TreeGrafter"/>
</dbReference>
<evidence type="ECO:0000256" key="10">
    <source>
        <dbReference type="SAM" id="Phobius"/>
    </source>
</evidence>
<dbReference type="PRINTS" id="PR01333">
    <property type="entry name" value="2POREKCHANEL"/>
</dbReference>
<reference evidence="13" key="1">
    <citation type="submission" date="2025-08" db="UniProtKB">
        <authorList>
            <consortium name="RefSeq"/>
        </authorList>
    </citation>
    <scope>IDENTIFICATION</scope>
</reference>
<keyword evidence="2 8" id="KW-0813">Transport</keyword>
<dbReference type="GO" id="GO:0022841">
    <property type="term" value="F:potassium ion leak channel activity"/>
    <property type="evidence" value="ECO:0007669"/>
    <property type="project" value="TreeGrafter"/>
</dbReference>
<proteinExistence type="inferred from homology"/>
<dbReference type="Proteomes" id="UP001165740">
    <property type="component" value="Chromosome 12"/>
</dbReference>
<keyword evidence="12" id="KW-1185">Reference proteome</keyword>
<dbReference type="GeneID" id="106066286"/>
<dbReference type="Pfam" id="PF07885">
    <property type="entry name" value="Ion_trans_2"/>
    <property type="match status" value="2"/>
</dbReference>
<evidence type="ECO:0000259" key="11">
    <source>
        <dbReference type="Pfam" id="PF07885"/>
    </source>
</evidence>
<evidence type="ECO:0000256" key="1">
    <source>
        <dbReference type="ARBA" id="ARBA00004141"/>
    </source>
</evidence>
<dbReference type="GO" id="GO:0005886">
    <property type="term" value="C:plasma membrane"/>
    <property type="evidence" value="ECO:0007669"/>
    <property type="project" value="TreeGrafter"/>
</dbReference>
<dbReference type="InterPro" id="IPR003280">
    <property type="entry name" value="2pore_dom_K_chnl"/>
</dbReference>
<dbReference type="InterPro" id="IPR013099">
    <property type="entry name" value="K_chnl_dom"/>
</dbReference>
<dbReference type="RefSeq" id="XP_055861168.1">
    <property type="nucleotide sequence ID" value="XM_056005193.1"/>
</dbReference>
<evidence type="ECO:0000256" key="2">
    <source>
        <dbReference type="ARBA" id="ARBA00022448"/>
    </source>
</evidence>
<dbReference type="OrthoDB" id="6150555at2759"/>
<evidence type="ECO:0000256" key="9">
    <source>
        <dbReference type="SAM" id="MobiDB-lite"/>
    </source>
</evidence>
<evidence type="ECO:0000256" key="8">
    <source>
        <dbReference type="RuleBase" id="RU003857"/>
    </source>
</evidence>
<feature type="transmembrane region" description="Helical" evidence="10">
    <location>
        <begin position="310"/>
        <end position="332"/>
    </location>
</feature>
<feature type="region of interest" description="Disordered" evidence="9">
    <location>
        <begin position="53"/>
        <end position="80"/>
    </location>
</feature>
<comment type="subcellular location">
    <subcellularLocation>
        <location evidence="1">Membrane</location>
        <topology evidence="1">Multi-pass membrane protein</topology>
    </subcellularLocation>
</comment>
<keyword evidence="5 8" id="KW-0406">Ion transport</keyword>
<feature type="transmembrane region" description="Helical" evidence="10">
    <location>
        <begin position="344"/>
        <end position="364"/>
    </location>
</feature>
<feature type="compositionally biased region" description="Basic and acidic residues" evidence="9">
    <location>
        <begin position="69"/>
        <end position="80"/>
    </location>
</feature>
<feature type="transmembrane region" description="Helical" evidence="10">
    <location>
        <begin position="230"/>
        <end position="252"/>
    </location>
</feature>
<feature type="transmembrane region" description="Helical" evidence="10">
    <location>
        <begin position="281"/>
        <end position="304"/>
    </location>
</feature>
<keyword evidence="3 8" id="KW-0812">Transmembrane</keyword>
<dbReference type="Gene3D" id="1.10.287.70">
    <property type="match status" value="1"/>
</dbReference>
<dbReference type="PANTHER" id="PTHR11003:SF334">
    <property type="entry name" value="FI03418P"/>
    <property type="match status" value="1"/>
</dbReference>
<protein>
    <submittedName>
        <fullName evidence="13">Potassium channel subfamily K member 18-like isoform X1</fullName>
    </submittedName>
</protein>
<feature type="region of interest" description="Disordered" evidence="9">
    <location>
        <begin position="1"/>
        <end position="26"/>
    </location>
</feature>
<dbReference type="GO" id="GO:0015271">
    <property type="term" value="F:outward rectifier potassium channel activity"/>
    <property type="evidence" value="ECO:0007669"/>
    <property type="project" value="TreeGrafter"/>
</dbReference>
<comment type="similarity">
    <text evidence="8">Belongs to the two pore domain potassium channel (TC 1.A.1.8) family.</text>
</comment>
<organism evidence="12 13">
    <name type="scientific">Biomphalaria glabrata</name>
    <name type="common">Bloodfluke planorb</name>
    <name type="synonym">Freshwater snail</name>
    <dbReference type="NCBI Taxonomy" id="6526"/>
    <lineage>
        <taxon>Eukaryota</taxon>
        <taxon>Metazoa</taxon>
        <taxon>Spiralia</taxon>
        <taxon>Lophotrochozoa</taxon>
        <taxon>Mollusca</taxon>
        <taxon>Gastropoda</taxon>
        <taxon>Heterobranchia</taxon>
        <taxon>Euthyneura</taxon>
        <taxon>Panpulmonata</taxon>
        <taxon>Hygrophila</taxon>
        <taxon>Lymnaeoidea</taxon>
        <taxon>Planorbidae</taxon>
        <taxon>Biomphalaria</taxon>
    </lineage>
</organism>
<dbReference type="PANTHER" id="PTHR11003">
    <property type="entry name" value="POTASSIUM CHANNEL, SUBFAMILY K"/>
    <property type="match status" value="1"/>
</dbReference>
<keyword evidence="4 10" id="KW-1133">Transmembrane helix</keyword>
<evidence type="ECO:0000256" key="7">
    <source>
        <dbReference type="ARBA" id="ARBA00023303"/>
    </source>
</evidence>
<dbReference type="AlphaFoldDB" id="A0A9W2YEK4"/>
<evidence type="ECO:0000313" key="13">
    <source>
        <dbReference type="RefSeq" id="XP_055861168.1"/>
    </source>
</evidence>
<feature type="transmembrane region" description="Helical" evidence="10">
    <location>
        <begin position="93"/>
        <end position="120"/>
    </location>
</feature>
<gene>
    <name evidence="13" type="primary">LOC106066286</name>
</gene>
<evidence type="ECO:0000256" key="6">
    <source>
        <dbReference type="ARBA" id="ARBA00023136"/>
    </source>
</evidence>
<evidence type="ECO:0000256" key="5">
    <source>
        <dbReference type="ARBA" id="ARBA00023065"/>
    </source>
</evidence>
<sequence length="401" mass="45880">MLTRQVGSRIISPQRQVTDTDGKPKEQIQNLRLSVGAQRRMSLSSQTLVAVQQDDLKSSRSPKSAQAVQDEKKSVKQESKKTHACTKCKNKCIAFWLALISNFLLLFLVAAYSVMGGFLFQFLELKKHALPKDQFQFMEYRRMTTVYKLLGISRINTNLTMDIGYQWAESLDKVLEEYQLMVMEETGRQIKAEKIEWTFMSSIMYSVTLITSIGYGHLTPNTSEGRIATIFYSIIGIPLALLYLTSIGRAMANIFKFIYNRFASYVWHIEAKKYGDSTIRVPVAVTLTLIIFYNALGVFLFSVWEKQWTPIISAYFCFITLSTIGLGDFVFGFDDNHPDPSKQLVGALYLVLGLSVMSMGFNLMKDEIIIKYRWVVRRLTKIKRVKPKEPVVEVDSLTELF</sequence>
<evidence type="ECO:0000256" key="3">
    <source>
        <dbReference type="ARBA" id="ARBA00022692"/>
    </source>
</evidence>
<feature type="domain" description="Potassium channel" evidence="11">
    <location>
        <begin position="289"/>
        <end position="364"/>
    </location>
</feature>
<evidence type="ECO:0000256" key="4">
    <source>
        <dbReference type="ARBA" id="ARBA00022989"/>
    </source>
</evidence>
<feature type="domain" description="Potassium channel" evidence="11">
    <location>
        <begin position="196"/>
        <end position="252"/>
    </location>
</feature>